<dbReference type="AlphaFoldDB" id="D4H4U9"/>
<keyword evidence="3" id="KW-1185">Reference proteome</keyword>
<organism evidence="2 3">
    <name type="scientific">Denitrovibrio acetiphilus (strain DSM 12809 / NBRC 114555 / N2460)</name>
    <dbReference type="NCBI Taxonomy" id="522772"/>
    <lineage>
        <taxon>Bacteria</taxon>
        <taxon>Pseudomonadati</taxon>
        <taxon>Deferribacterota</taxon>
        <taxon>Deferribacteres</taxon>
        <taxon>Deferribacterales</taxon>
        <taxon>Geovibrionaceae</taxon>
        <taxon>Denitrovibrio</taxon>
    </lineage>
</organism>
<protein>
    <submittedName>
        <fullName evidence="2">NERD domain protein</fullName>
    </submittedName>
</protein>
<dbReference type="HOGENOM" id="CLU_053321_1_0_0"/>
<dbReference type="OrthoDB" id="569879at2"/>
<dbReference type="PROSITE" id="PS50965">
    <property type="entry name" value="NERD"/>
    <property type="match status" value="1"/>
</dbReference>
<dbReference type="eggNOG" id="COG0551">
    <property type="taxonomic scope" value="Bacteria"/>
</dbReference>
<evidence type="ECO:0000313" key="3">
    <source>
        <dbReference type="Proteomes" id="UP000002012"/>
    </source>
</evidence>
<dbReference type="Pfam" id="PF08378">
    <property type="entry name" value="NERD"/>
    <property type="match status" value="1"/>
</dbReference>
<dbReference type="InParanoid" id="D4H4U9"/>
<gene>
    <name evidence="2" type="ordered locus">Dacet_0707</name>
</gene>
<reference evidence="2 3" key="1">
    <citation type="journal article" date="2010" name="Stand. Genomic Sci.">
        <title>Complete genome sequence of Denitrovibrio acetiphilus type strain (N2460).</title>
        <authorList>
            <person name="Kiss H."/>
            <person name="Lang E."/>
            <person name="Lapidus A."/>
            <person name="Copeland A."/>
            <person name="Nolan M."/>
            <person name="Glavina Del Rio T."/>
            <person name="Chen F."/>
            <person name="Lucas S."/>
            <person name="Tice H."/>
            <person name="Cheng J.F."/>
            <person name="Han C."/>
            <person name="Goodwin L."/>
            <person name="Pitluck S."/>
            <person name="Liolios K."/>
            <person name="Pati A."/>
            <person name="Ivanova N."/>
            <person name="Mavromatis K."/>
            <person name="Chen A."/>
            <person name="Palaniappan K."/>
            <person name="Land M."/>
            <person name="Hauser L."/>
            <person name="Chang Y.J."/>
            <person name="Jeffries C.D."/>
            <person name="Detter J.C."/>
            <person name="Brettin T."/>
            <person name="Spring S."/>
            <person name="Rohde M."/>
            <person name="Goker M."/>
            <person name="Woyke T."/>
            <person name="Bristow J."/>
            <person name="Eisen J.A."/>
            <person name="Markowitz V."/>
            <person name="Hugenholtz P."/>
            <person name="Kyrpides N.C."/>
            <person name="Klenk H.P."/>
        </authorList>
    </citation>
    <scope>NUCLEOTIDE SEQUENCE [LARGE SCALE GENOMIC DNA]</scope>
    <source>
        <strain evidence="3">DSM 12809 / NBRC 114555 / N2460</strain>
    </source>
</reference>
<proteinExistence type="predicted"/>
<dbReference type="STRING" id="522772.Dacet_0707"/>
<dbReference type="Proteomes" id="UP000002012">
    <property type="component" value="Chromosome"/>
</dbReference>
<name>D4H4U9_DENA2</name>
<dbReference type="InterPro" id="IPR011528">
    <property type="entry name" value="NERD"/>
</dbReference>
<accession>D4H4U9</accession>
<dbReference type="EMBL" id="CP001968">
    <property type="protein sequence ID" value="ADD67493.1"/>
    <property type="molecule type" value="Genomic_DNA"/>
</dbReference>
<dbReference type="PaxDb" id="522772-Dacet_0707"/>
<evidence type="ECO:0000259" key="1">
    <source>
        <dbReference type="PROSITE" id="PS50965"/>
    </source>
</evidence>
<sequence length="309" mass="34652">MIVKDIEEVKATDKFSQAGLAAEKQMAFYLKRAFGDDPNVLVLNSIRLLMGDDAAQIDHLLLHEFGVIIIESKSVTSQVTINEHGEWSRLFDGASKGMPSPVLQAKRQAEFLSRYLEPHTEVLLKKLLGIQLTFDKMPIHVVVAISDAGIINRPQNTLDELEYVCKADRAVERIREIIDWYRKKNSALSLSLGPYILGKSARERISQFLINNHTPVNSSAPSGAVNKAKTECSVSKSFPVCKHCNGTIVEVLYGKYGYYLKCSDCEGNTSIRENCSACGKQLRVRKEKERFFLECSDCDTSTLFHKNTI</sequence>
<dbReference type="RefSeq" id="WP_013010033.1">
    <property type="nucleotide sequence ID" value="NC_013943.1"/>
</dbReference>
<evidence type="ECO:0000313" key="2">
    <source>
        <dbReference type="EMBL" id="ADD67493.1"/>
    </source>
</evidence>
<feature type="domain" description="NERD" evidence="1">
    <location>
        <begin position="18"/>
        <end position="135"/>
    </location>
</feature>
<dbReference type="KEGG" id="dap:Dacet_0707"/>